<proteinExistence type="predicted"/>
<dbReference type="Gene3D" id="3.40.50.1820">
    <property type="entry name" value="alpha/beta hydrolase"/>
    <property type="match status" value="1"/>
</dbReference>
<evidence type="ECO:0000313" key="2">
    <source>
        <dbReference type="EMBL" id="WTY34334.1"/>
    </source>
</evidence>
<evidence type="ECO:0000313" key="3">
    <source>
        <dbReference type="Proteomes" id="UP001621418"/>
    </source>
</evidence>
<dbReference type="PRINTS" id="PR00111">
    <property type="entry name" value="ABHYDROLASE"/>
</dbReference>
<dbReference type="EMBL" id="CP109527">
    <property type="protein sequence ID" value="WTY34334.1"/>
    <property type="molecule type" value="Genomic_DNA"/>
</dbReference>
<keyword evidence="2" id="KW-0378">Hydrolase</keyword>
<reference evidence="2 3" key="1">
    <citation type="submission" date="2022-10" db="EMBL/GenBank/DDBJ databases">
        <title>The complete genomes of actinobacterial strains from the NBC collection.</title>
        <authorList>
            <person name="Joergensen T.S."/>
            <person name="Alvarez Arevalo M."/>
            <person name="Sterndorff E.B."/>
            <person name="Faurdal D."/>
            <person name="Vuksanovic O."/>
            <person name="Mourched A.-S."/>
            <person name="Charusanti P."/>
            <person name="Shaw S."/>
            <person name="Blin K."/>
            <person name="Weber T."/>
        </authorList>
    </citation>
    <scope>NUCLEOTIDE SEQUENCE [LARGE SCALE GENOMIC DNA]</scope>
    <source>
        <strain evidence="2 3">NBC_01413</strain>
    </source>
</reference>
<dbReference type="InterPro" id="IPR029058">
    <property type="entry name" value="AB_hydrolase_fold"/>
</dbReference>
<dbReference type="PANTHER" id="PTHR46438">
    <property type="entry name" value="ALPHA/BETA-HYDROLASES SUPERFAMILY PROTEIN"/>
    <property type="match status" value="1"/>
</dbReference>
<feature type="domain" description="AB hydrolase-1" evidence="1">
    <location>
        <begin position="52"/>
        <end position="290"/>
    </location>
</feature>
<organism evidence="2 3">
    <name type="scientific">Nocardia salmonicida</name>
    <dbReference type="NCBI Taxonomy" id="53431"/>
    <lineage>
        <taxon>Bacteria</taxon>
        <taxon>Bacillati</taxon>
        <taxon>Actinomycetota</taxon>
        <taxon>Actinomycetes</taxon>
        <taxon>Mycobacteriales</taxon>
        <taxon>Nocardiaceae</taxon>
        <taxon>Nocardia</taxon>
    </lineage>
</organism>
<dbReference type="InterPro" id="IPR000073">
    <property type="entry name" value="AB_hydrolase_1"/>
</dbReference>
<evidence type="ECO:0000259" key="1">
    <source>
        <dbReference type="Pfam" id="PF12697"/>
    </source>
</evidence>
<dbReference type="RefSeq" id="WP_405146620.1">
    <property type="nucleotide sequence ID" value="NZ_CP109527.1"/>
</dbReference>
<gene>
    <name evidence="2" type="ORF">OG308_23840</name>
</gene>
<name>A0ABZ1N3C4_9NOCA</name>
<protein>
    <submittedName>
        <fullName evidence="2">Alpha/beta hydrolase</fullName>
    </submittedName>
</protein>
<dbReference type="Pfam" id="PF12697">
    <property type="entry name" value="Abhydrolase_6"/>
    <property type="match status" value="1"/>
</dbReference>
<dbReference type="SUPFAM" id="SSF53474">
    <property type="entry name" value="alpha/beta-Hydrolases"/>
    <property type="match status" value="1"/>
</dbReference>
<keyword evidence="3" id="KW-1185">Reference proteome</keyword>
<dbReference type="GO" id="GO:0016787">
    <property type="term" value="F:hydrolase activity"/>
    <property type="evidence" value="ECO:0007669"/>
    <property type="project" value="UniProtKB-KW"/>
</dbReference>
<dbReference type="Proteomes" id="UP001621418">
    <property type="component" value="Chromosome"/>
</dbReference>
<sequence>MALGKGTLVRYLRDEPVPMGPTARRDAPGSFVGLRHGITHYELAGPVEGEPVLFIAGATLPQWIWDGLYERIAASARVIRYDRYGMGYSDRPDADYNYELFESQILELLDRLGVNRPITIVALAFGGPIAAQFALRNPQSVARVCMIAPDGFGVPIGLGPKIAMLPVIGRPFFAIIGNRALISRIPGYSDDDRIIAHLTARFRPELRYRGFKRALRSALRNVPVHDAEYLYRDLDTCGIPLQILWGTNDQITPVPSRDLVTDVFSQADVRLLEGVGHLPHFEQPEVTAAALTEFITGI</sequence>
<accession>A0ABZ1N3C4</accession>